<keyword evidence="1" id="KW-1133">Transmembrane helix</keyword>
<evidence type="ECO:0000256" key="1">
    <source>
        <dbReference type="SAM" id="Phobius"/>
    </source>
</evidence>
<reference evidence="2" key="1">
    <citation type="journal article" date="2015" name="Mitochondrial DNA">
        <title>The complete chloroplast genome of Guillardia theta strain CCMP2712.</title>
        <authorList>
            <person name="Tang X."/>
            <person name="Bi G."/>
        </authorList>
    </citation>
    <scope>NUCLEOTIDE SEQUENCE</scope>
</reference>
<accession>A0A0U2I051</accession>
<keyword evidence="1" id="KW-0472">Membrane</keyword>
<dbReference type="AlphaFoldDB" id="A0A0U2I051"/>
<keyword evidence="1" id="KW-0812">Transmembrane</keyword>
<protein>
    <submittedName>
        <fullName evidence="2">Photosystem II protein N</fullName>
    </submittedName>
</protein>
<gene>
    <name evidence="2" type="primary">psbN</name>
</gene>
<keyword evidence="2" id="KW-0934">Plastid</keyword>
<organism evidence="2">
    <name type="scientific">Guillardia theta</name>
    <name type="common">Cryptophyte</name>
    <name type="synonym">Cryptomonas phi</name>
    <dbReference type="NCBI Taxonomy" id="55529"/>
    <lineage>
        <taxon>Eukaryota</taxon>
        <taxon>Cryptophyceae</taxon>
        <taxon>Pyrenomonadales</taxon>
        <taxon>Geminigeraceae</taxon>
        <taxon>Guillardia</taxon>
    </lineage>
</organism>
<geneLocation type="chloroplast" evidence="2"/>
<dbReference type="EMBL" id="KT428890">
    <property type="protein sequence ID" value="ALG63671.1"/>
    <property type="molecule type" value="Genomic_DNA"/>
</dbReference>
<proteinExistence type="predicted"/>
<name>A0A0U2I051_GUITH</name>
<evidence type="ECO:0000313" key="2">
    <source>
        <dbReference type="EMBL" id="ALG63671.1"/>
    </source>
</evidence>
<sequence length="55" mass="6673">MQRMIFRIHTIMLVKFIRSKTLISRLYIINIFFLLLYKSRERWPSGLRRSTGTAV</sequence>
<feature type="transmembrane region" description="Helical" evidence="1">
    <location>
        <begin position="21"/>
        <end position="37"/>
    </location>
</feature>
<keyword evidence="2" id="KW-0150">Chloroplast</keyword>